<reference evidence="1" key="1">
    <citation type="submission" date="2021-06" db="EMBL/GenBank/DDBJ databases">
        <authorList>
            <person name="Kallberg Y."/>
            <person name="Tangrot J."/>
            <person name="Rosling A."/>
        </authorList>
    </citation>
    <scope>NUCLEOTIDE SEQUENCE</scope>
    <source>
        <strain evidence="1">CL356</strain>
    </source>
</reference>
<gene>
    <name evidence="1" type="ORF">ACOLOM_LOCUS14417</name>
</gene>
<name>A0ACA9RAW5_9GLOM</name>
<evidence type="ECO:0000313" key="1">
    <source>
        <dbReference type="EMBL" id="CAG8783338.1"/>
    </source>
</evidence>
<sequence length="92" mass="9796">AAFSSIPANQILVLEDVDTQSKVIHRRKPHSQSSSGSSSSKDEKSAGPSNKGSSDSYSMFSLSTFLSCCDGHILAEGIIIIMTTNHVEILDP</sequence>
<proteinExistence type="predicted"/>
<keyword evidence="2" id="KW-1185">Reference proteome</keyword>
<protein>
    <submittedName>
        <fullName evidence="1">2950_t:CDS:1</fullName>
    </submittedName>
</protein>
<organism evidence="1 2">
    <name type="scientific">Acaulospora colombiana</name>
    <dbReference type="NCBI Taxonomy" id="27376"/>
    <lineage>
        <taxon>Eukaryota</taxon>
        <taxon>Fungi</taxon>
        <taxon>Fungi incertae sedis</taxon>
        <taxon>Mucoromycota</taxon>
        <taxon>Glomeromycotina</taxon>
        <taxon>Glomeromycetes</taxon>
        <taxon>Diversisporales</taxon>
        <taxon>Acaulosporaceae</taxon>
        <taxon>Acaulospora</taxon>
    </lineage>
</organism>
<evidence type="ECO:0000313" key="2">
    <source>
        <dbReference type="Proteomes" id="UP000789525"/>
    </source>
</evidence>
<dbReference type="Proteomes" id="UP000789525">
    <property type="component" value="Unassembled WGS sequence"/>
</dbReference>
<feature type="non-terminal residue" evidence="1">
    <location>
        <position position="1"/>
    </location>
</feature>
<comment type="caution">
    <text evidence="1">The sequence shown here is derived from an EMBL/GenBank/DDBJ whole genome shotgun (WGS) entry which is preliminary data.</text>
</comment>
<feature type="non-terminal residue" evidence="1">
    <location>
        <position position="92"/>
    </location>
</feature>
<dbReference type="EMBL" id="CAJVPT010073763">
    <property type="protein sequence ID" value="CAG8783338.1"/>
    <property type="molecule type" value="Genomic_DNA"/>
</dbReference>
<accession>A0ACA9RAW5</accession>